<dbReference type="EMBL" id="BAAAZK010000008">
    <property type="protein sequence ID" value="GAA4182791.1"/>
    <property type="molecule type" value="Genomic_DNA"/>
</dbReference>
<dbReference type="Proteomes" id="UP001500167">
    <property type="component" value="Unassembled WGS sequence"/>
</dbReference>
<proteinExistence type="predicted"/>
<accession>A0ABP8AF86</accession>
<keyword evidence="2" id="KW-1185">Reference proteome</keyword>
<name>A0ABP8AF86_9SPHI</name>
<evidence type="ECO:0000313" key="2">
    <source>
        <dbReference type="Proteomes" id="UP001500167"/>
    </source>
</evidence>
<gene>
    <name evidence="1" type="ORF">GCM10022218_40470</name>
</gene>
<protein>
    <recommendedName>
        <fullName evidence="3">Peptidase MA-like domain-containing protein</fullName>
    </recommendedName>
</protein>
<organism evidence="1 2">
    <name type="scientific">Sphingobacterium ginsenosidimutans</name>
    <dbReference type="NCBI Taxonomy" id="687845"/>
    <lineage>
        <taxon>Bacteria</taxon>
        <taxon>Pseudomonadati</taxon>
        <taxon>Bacteroidota</taxon>
        <taxon>Sphingobacteriia</taxon>
        <taxon>Sphingobacteriales</taxon>
        <taxon>Sphingobacteriaceae</taxon>
        <taxon>Sphingobacterium</taxon>
    </lineage>
</organism>
<reference evidence="2" key="1">
    <citation type="journal article" date="2019" name="Int. J. Syst. Evol. Microbiol.">
        <title>The Global Catalogue of Microorganisms (GCM) 10K type strain sequencing project: providing services to taxonomists for standard genome sequencing and annotation.</title>
        <authorList>
            <consortium name="The Broad Institute Genomics Platform"/>
            <consortium name="The Broad Institute Genome Sequencing Center for Infectious Disease"/>
            <person name="Wu L."/>
            <person name="Ma J."/>
        </authorList>
    </citation>
    <scope>NUCLEOTIDE SEQUENCE [LARGE SCALE GENOMIC DNA]</scope>
    <source>
        <strain evidence="2">JCM 16722</strain>
    </source>
</reference>
<sequence>MRRNIKQFKMRKILLFLFWNIILLCGNYLKAQNVYEVIDSTDIKIEARINFIRNYFAGDREQAKEFWHPKYQQKKDYNYAVFIDAVSRNFSPKDIRKNNKLLISELEMLNDTLSYCKIEVFTLDGLHYLTYKYFIIDINGKLFFDNCLPYELSRFQNVPTEYLDFYISPYHTISRSALTSASKTVDSLYNVLRPGQNKEKFKIFMCSNIEEMDILSNMTKYYGYVGGFTNMEEKYAVYAYDSPIHKHEFVHLILGKRSGMGYILGEGIPTLYGGVSPQISYYEGRMELQEGYRKALYNFEKLYNREISNAKNNVPSYTIAAVVCEYIRRKFGLDELLALYYNPNINDDNLLVELARKSLITKERLIDEIEVIIFEK</sequence>
<evidence type="ECO:0008006" key="3">
    <source>
        <dbReference type="Google" id="ProtNLM"/>
    </source>
</evidence>
<evidence type="ECO:0000313" key="1">
    <source>
        <dbReference type="EMBL" id="GAA4182791.1"/>
    </source>
</evidence>
<comment type="caution">
    <text evidence="1">The sequence shown here is derived from an EMBL/GenBank/DDBJ whole genome shotgun (WGS) entry which is preliminary data.</text>
</comment>